<dbReference type="Gene3D" id="3.40.190.10">
    <property type="entry name" value="Periplasmic binding protein-like II"/>
    <property type="match status" value="2"/>
</dbReference>
<dbReference type="InterPro" id="IPR015168">
    <property type="entry name" value="SsuA/THI5"/>
</dbReference>
<dbReference type="InterPro" id="IPR006311">
    <property type="entry name" value="TAT_signal"/>
</dbReference>
<evidence type="ECO:0000313" key="4">
    <source>
        <dbReference type="EMBL" id="GGR03207.1"/>
    </source>
</evidence>
<gene>
    <name evidence="5" type="ORF">CP977_24365</name>
    <name evidence="4" type="ORF">GCM10010497_00330</name>
</gene>
<reference evidence="4 7" key="1">
    <citation type="journal article" date="2014" name="Int. J. Syst. Evol. Microbiol.">
        <title>Complete genome sequence of Corynebacterium casei LMG S-19264T (=DSM 44701T), isolated from a smear-ripened cheese.</title>
        <authorList>
            <consortium name="US DOE Joint Genome Institute (JGI-PGF)"/>
            <person name="Walter F."/>
            <person name="Albersmeier A."/>
            <person name="Kalinowski J."/>
            <person name="Ruckert C."/>
        </authorList>
    </citation>
    <scope>NUCLEOTIDE SEQUENCE [LARGE SCALE GENOMIC DNA]</scope>
    <source>
        <strain evidence="4 7">JCM 4205</strain>
    </source>
</reference>
<dbReference type="AlphaFoldDB" id="A0AAV4KDP3"/>
<feature type="region of interest" description="Disordered" evidence="1">
    <location>
        <begin position="33"/>
        <end position="55"/>
    </location>
</feature>
<dbReference type="GeneID" id="95456899"/>
<feature type="chain" id="PRO_5043999872" evidence="2">
    <location>
        <begin position="30"/>
        <end position="358"/>
    </location>
</feature>
<proteinExistence type="predicted"/>
<dbReference type="PROSITE" id="PS51318">
    <property type="entry name" value="TAT"/>
    <property type="match status" value="1"/>
</dbReference>
<dbReference type="PANTHER" id="PTHR30024">
    <property type="entry name" value="ALIPHATIC SULFONATES-BINDING PROTEIN-RELATED"/>
    <property type="match status" value="1"/>
</dbReference>
<accession>A0AAV4KDP3</accession>
<dbReference type="SUPFAM" id="SSF53850">
    <property type="entry name" value="Periplasmic binding protein-like II"/>
    <property type="match status" value="1"/>
</dbReference>
<evidence type="ECO:0000313" key="7">
    <source>
        <dbReference type="Proteomes" id="UP000642014"/>
    </source>
</evidence>
<dbReference type="Proteomes" id="UP000642014">
    <property type="component" value="Unassembled WGS sequence"/>
</dbReference>
<evidence type="ECO:0000256" key="2">
    <source>
        <dbReference type="SAM" id="SignalP"/>
    </source>
</evidence>
<keyword evidence="6" id="KW-1185">Reference proteome</keyword>
<dbReference type="EMBL" id="BMSJ01000001">
    <property type="protein sequence ID" value="GGR03207.1"/>
    <property type="molecule type" value="Genomic_DNA"/>
</dbReference>
<dbReference type="EMBL" id="CP023693">
    <property type="protein sequence ID" value="QEV34907.1"/>
    <property type="molecule type" value="Genomic_DNA"/>
</dbReference>
<name>A0AAV4KDP3_9ACTN</name>
<evidence type="ECO:0000259" key="3">
    <source>
        <dbReference type="Pfam" id="PF09084"/>
    </source>
</evidence>
<evidence type="ECO:0000313" key="6">
    <source>
        <dbReference type="Proteomes" id="UP000326029"/>
    </source>
</evidence>
<dbReference type="Pfam" id="PF09084">
    <property type="entry name" value="NMT1"/>
    <property type="match status" value="1"/>
</dbReference>
<reference evidence="4" key="3">
    <citation type="submission" date="2023-08" db="EMBL/GenBank/DDBJ databases">
        <authorList>
            <person name="Sun Q."/>
            <person name="Ohkuma M."/>
        </authorList>
    </citation>
    <scope>NUCLEOTIDE SEQUENCE</scope>
    <source>
        <strain evidence="4">JCM 4205</strain>
    </source>
</reference>
<evidence type="ECO:0000313" key="5">
    <source>
        <dbReference type="EMBL" id="QEV34907.1"/>
    </source>
</evidence>
<reference evidence="5 6" key="2">
    <citation type="submission" date="2017-09" db="EMBL/GenBank/DDBJ databases">
        <authorList>
            <person name="Lee N."/>
            <person name="Cho B.-K."/>
        </authorList>
    </citation>
    <scope>NUCLEOTIDE SEQUENCE [LARGE SCALE GENOMIC DNA]</scope>
    <source>
        <strain evidence="5 6">ATCC 19740</strain>
    </source>
</reference>
<protein>
    <submittedName>
        <fullName evidence="5">ABC transporter substrate-binding protein</fullName>
    </submittedName>
</protein>
<organism evidence="4 7">
    <name type="scientific">Streptomyces cinereoruber</name>
    <dbReference type="NCBI Taxonomy" id="67260"/>
    <lineage>
        <taxon>Bacteria</taxon>
        <taxon>Bacillati</taxon>
        <taxon>Actinomycetota</taxon>
        <taxon>Actinomycetes</taxon>
        <taxon>Kitasatosporales</taxon>
        <taxon>Streptomycetaceae</taxon>
        <taxon>Streptomyces</taxon>
    </lineage>
</organism>
<feature type="signal peptide" evidence="2">
    <location>
        <begin position="1"/>
        <end position="29"/>
    </location>
</feature>
<keyword evidence="2" id="KW-0732">Signal</keyword>
<feature type="domain" description="SsuA/THI5-like" evidence="3">
    <location>
        <begin position="118"/>
        <end position="210"/>
    </location>
</feature>
<dbReference type="Proteomes" id="UP000326029">
    <property type="component" value="Chromosome"/>
</dbReference>
<evidence type="ECO:0000256" key="1">
    <source>
        <dbReference type="SAM" id="MobiDB-lite"/>
    </source>
</evidence>
<dbReference type="RefSeq" id="WP_062752081.1">
    <property type="nucleotide sequence ID" value="NZ_BMSJ01000001.1"/>
</dbReference>
<sequence>MPSFPHPPPPPPALARRGFLALASGAVLAAAGCAPPTSNAAHSTPLKELPTGPPPAGTSLTVAVRSSRIQFAESGIGEKLPFTVSEWPNLSAGPDIIQGFRARSIDLASNAGIPPIQAEAIGVESRIVAVQVRRQPSYVFATAPGSAIRGVADFRGKKIAFSQGQAQGVVVLRALKQAGMGNGDVDLVELPSTQFLTALQSRQVDVAPLGEPTLTKYLSRYAGDGARRVPTDVVDLLTVLWAPVEVLNDPAKAAAVRSFVPLWAQGLVWAWENTDRWIDAYYVKDQGVKEADGRRIVASLAKPRFPVSWDKAIAWEQETADLLAEGGFVPKVDAASLFDRRFEGLASGAVAAQYREGS</sequence>